<dbReference type="AlphaFoldDB" id="A0A3T1CKF2"/>
<reference evidence="2 3" key="1">
    <citation type="submission" date="2019-01" db="EMBL/GenBank/DDBJ databases">
        <title>Complete genome sequence of Erythrobacter flavus KJ5.</title>
        <authorList>
            <person name="Kanesaki Y."/>
            <person name="Brotosudarmo T."/>
            <person name="Moriuchi R."/>
            <person name="Awai K."/>
        </authorList>
    </citation>
    <scope>NUCLEOTIDE SEQUENCE [LARGE SCALE GENOMIC DNA]</scope>
    <source>
        <strain evidence="2 3">KJ5</strain>
    </source>
</reference>
<keyword evidence="2" id="KW-0489">Methyltransferase</keyword>
<gene>
    <name evidence="2" type="ORF">EKJ_23310</name>
</gene>
<dbReference type="EMBL" id="AP019389">
    <property type="protein sequence ID" value="BBI21484.1"/>
    <property type="molecule type" value="Genomic_DNA"/>
</dbReference>
<dbReference type="InterPro" id="IPR003754">
    <property type="entry name" value="4pyrrol_synth_uPrphyn_synth"/>
</dbReference>
<feature type="domain" description="Tetrapyrrole biosynthesis uroporphyrinogen III synthase" evidence="1">
    <location>
        <begin position="17"/>
        <end position="217"/>
    </location>
</feature>
<keyword evidence="3" id="KW-1185">Reference proteome</keyword>
<dbReference type="SUPFAM" id="SSF69618">
    <property type="entry name" value="HemD-like"/>
    <property type="match status" value="1"/>
</dbReference>
<dbReference type="GO" id="GO:0033014">
    <property type="term" value="P:tetrapyrrole biosynthetic process"/>
    <property type="evidence" value="ECO:0007669"/>
    <property type="project" value="InterPro"/>
</dbReference>
<sequence>MKPLFLFRPEPGWSVSAQTARAMGLDVHGSPLFTIEPVPWDAPSPTDYDGILVGSANVFRHGGKKLEKLTKLPVHAVGEATADAARRAGFLVGRTGRGGLQNLLDDLDGRELHLLRLAGEDRVTLRLPDGIRVDTRILYRAVPDGLRKEDRALLARGGVVALHSGAAAERVKVEFDRHGLDRARVDLAVIGPRVAEMAGEGWGAVHTADAPGDSELLALAQGLCKTDPEG</sequence>
<evidence type="ECO:0000313" key="2">
    <source>
        <dbReference type="EMBL" id="BBI21484.1"/>
    </source>
</evidence>
<dbReference type="GO" id="GO:0004852">
    <property type="term" value="F:uroporphyrinogen-III synthase activity"/>
    <property type="evidence" value="ECO:0007669"/>
    <property type="project" value="InterPro"/>
</dbReference>
<dbReference type="InterPro" id="IPR036108">
    <property type="entry name" value="4pyrrol_syn_uPrphyn_synt_sf"/>
</dbReference>
<keyword evidence="2" id="KW-0808">Transferase</keyword>
<evidence type="ECO:0000313" key="3">
    <source>
        <dbReference type="Proteomes" id="UP000290057"/>
    </source>
</evidence>
<dbReference type="GO" id="GO:0032259">
    <property type="term" value="P:methylation"/>
    <property type="evidence" value="ECO:0007669"/>
    <property type="project" value="UniProtKB-KW"/>
</dbReference>
<dbReference type="Gene3D" id="3.40.50.10090">
    <property type="match status" value="2"/>
</dbReference>
<dbReference type="GO" id="GO:0008168">
    <property type="term" value="F:methyltransferase activity"/>
    <property type="evidence" value="ECO:0007669"/>
    <property type="project" value="UniProtKB-KW"/>
</dbReference>
<dbReference type="Pfam" id="PF02602">
    <property type="entry name" value="HEM4"/>
    <property type="match status" value="1"/>
</dbReference>
<protein>
    <submittedName>
        <fullName evidence="2">Uroporphyrinogen III methyltransferase</fullName>
    </submittedName>
</protein>
<dbReference type="CDD" id="cd06578">
    <property type="entry name" value="HemD"/>
    <property type="match status" value="1"/>
</dbReference>
<name>A0A3T1CKF2_9SPHN</name>
<proteinExistence type="predicted"/>
<dbReference type="RefSeq" id="WP_067463881.1">
    <property type="nucleotide sequence ID" value="NZ_AP019389.1"/>
</dbReference>
<evidence type="ECO:0000259" key="1">
    <source>
        <dbReference type="Pfam" id="PF02602"/>
    </source>
</evidence>
<dbReference type="Proteomes" id="UP000290057">
    <property type="component" value="Chromosome"/>
</dbReference>
<accession>A0A3T1CKF2</accession>
<organism evidence="2 3">
    <name type="scientific">Qipengyuania flava</name>
    <dbReference type="NCBI Taxonomy" id="192812"/>
    <lineage>
        <taxon>Bacteria</taxon>
        <taxon>Pseudomonadati</taxon>
        <taxon>Pseudomonadota</taxon>
        <taxon>Alphaproteobacteria</taxon>
        <taxon>Sphingomonadales</taxon>
        <taxon>Erythrobacteraceae</taxon>
        <taxon>Qipengyuania</taxon>
    </lineage>
</organism>